<evidence type="ECO:0000256" key="3">
    <source>
        <dbReference type="ARBA" id="ARBA00022692"/>
    </source>
</evidence>
<feature type="transmembrane region" description="Helical" evidence="6">
    <location>
        <begin position="72"/>
        <end position="96"/>
    </location>
</feature>
<keyword evidence="5 6" id="KW-0472">Membrane</keyword>
<evidence type="ECO:0000256" key="5">
    <source>
        <dbReference type="ARBA" id="ARBA00023136"/>
    </source>
</evidence>
<accession>A0A835AIG0</accession>
<dbReference type="Pfam" id="PF00335">
    <property type="entry name" value="Tetraspanin"/>
    <property type="match status" value="1"/>
</dbReference>
<evidence type="ECO:0000256" key="2">
    <source>
        <dbReference type="ARBA" id="ARBA00006840"/>
    </source>
</evidence>
<sequence>MVRCSNGLLGLLNACVLVLAVVALGGGAWLSHRASTDCERFLERPVIALGVLLLALSLAGLAGALCRASCLLWLYLVALFLLIVLLFAFTIFAFVVTNRGAGWAVSGRGYKEYRLGEYSTWLQRRVENSENWAKIRSCLQDGKVCEKLGAKKETVTQFVNSNLSPIQSGCCKPPTGCNFTYQSETVWIKPAGFNTITDDPDCTTWSNDQTTLCYDCNACKAGVLANLKNDWKKIATVNIVFLVFLIVVYSVGCCAFRNNRRDNSYPARPAWK</sequence>
<dbReference type="PROSITE" id="PS00421">
    <property type="entry name" value="TM4_1"/>
    <property type="match status" value="1"/>
</dbReference>
<reference evidence="7" key="1">
    <citation type="submission" date="2020-07" db="EMBL/GenBank/DDBJ databases">
        <title>Genome sequence and genetic diversity analysis of an under-domesticated orphan crop, white fonio (Digitaria exilis).</title>
        <authorList>
            <person name="Bennetzen J.L."/>
            <person name="Chen S."/>
            <person name="Ma X."/>
            <person name="Wang X."/>
            <person name="Yssel A.E.J."/>
            <person name="Chaluvadi S.R."/>
            <person name="Johnson M."/>
            <person name="Gangashetty P."/>
            <person name="Hamidou F."/>
            <person name="Sanogo M.D."/>
            <person name="Zwaenepoel A."/>
            <person name="Wallace J."/>
            <person name="Van De Peer Y."/>
            <person name="Van Deynze A."/>
        </authorList>
    </citation>
    <scope>NUCLEOTIDE SEQUENCE</scope>
    <source>
        <tissue evidence="7">Leaves</tissue>
    </source>
</reference>
<name>A0A835AIG0_9POAL</name>
<feature type="transmembrane region" description="Helical" evidence="6">
    <location>
        <begin position="234"/>
        <end position="256"/>
    </location>
</feature>
<protein>
    <submittedName>
        <fullName evidence="7">Uncharacterized protein</fullName>
    </submittedName>
</protein>
<evidence type="ECO:0000313" key="7">
    <source>
        <dbReference type="EMBL" id="KAF8658589.1"/>
    </source>
</evidence>
<dbReference type="OrthoDB" id="1892640at2759"/>
<feature type="transmembrane region" description="Helical" evidence="6">
    <location>
        <begin position="46"/>
        <end position="65"/>
    </location>
</feature>
<dbReference type="PANTHER" id="PTHR32191">
    <property type="entry name" value="TETRASPANIN-8-RELATED"/>
    <property type="match status" value="1"/>
</dbReference>
<dbReference type="EMBL" id="JACEFO010002479">
    <property type="protein sequence ID" value="KAF8658589.1"/>
    <property type="molecule type" value="Genomic_DNA"/>
</dbReference>
<organism evidence="7 8">
    <name type="scientific">Digitaria exilis</name>
    <dbReference type="NCBI Taxonomy" id="1010633"/>
    <lineage>
        <taxon>Eukaryota</taxon>
        <taxon>Viridiplantae</taxon>
        <taxon>Streptophyta</taxon>
        <taxon>Embryophyta</taxon>
        <taxon>Tracheophyta</taxon>
        <taxon>Spermatophyta</taxon>
        <taxon>Magnoliopsida</taxon>
        <taxon>Liliopsida</taxon>
        <taxon>Poales</taxon>
        <taxon>Poaceae</taxon>
        <taxon>PACMAD clade</taxon>
        <taxon>Panicoideae</taxon>
        <taxon>Panicodae</taxon>
        <taxon>Paniceae</taxon>
        <taxon>Anthephorinae</taxon>
        <taxon>Digitaria</taxon>
    </lineage>
</organism>
<dbReference type="Proteomes" id="UP000636709">
    <property type="component" value="Unassembled WGS sequence"/>
</dbReference>
<dbReference type="GO" id="GO:0016020">
    <property type="term" value="C:membrane"/>
    <property type="evidence" value="ECO:0007669"/>
    <property type="project" value="UniProtKB-SubCell"/>
</dbReference>
<dbReference type="GO" id="GO:0009734">
    <property type="term" value="P:auxin-activated signaling pathway"/>
    <property type="evidence" value="ECO:0007669"/>
    <property type="project" value="InterPro"/>
</dbReference>
<comment type="similarity">
    <text evidence="2">Belongs to the tetraspanin (TM4SF) family.</text>
</comment>
<keyword evidence="8" id="KW-1185">Reference proteome</keyword>
<feature type="transmembrane region" description="Helical" evidence="6">
    <location>
        <begin position="7"/>
        <end position="26"/>
    </location>
</feature>
<comment type="caution">
    <text evidence="7">The sequence shown here is derived from an EMBL/GenBank/DDBJ whole genome shotgun (WGS) entry which is preliminary data.</text>
</comment>
<dbReference type="InterPro" id="IPR018499">
    <property type="entry name" value="Tetraspanin/Peripherin"/>
</dbReference>
<dbReference type="AlphaFoldDB" id="A0A835AIG0"/>
<evidence type="ECO:0000256" key="6">
    <source>
        <dbReference type="SAM" id="Phobius"/>
    </source>
</evidence>
<evidence type="ECO:0000256" key="1">
    <source>
        <dbReference type="ARBA" id="ARBA00004141"/>
    </source>
</evidence>
<proteinExistence type="inferred from homology"/>
<evidence type="ECO:0000313" key="8">
    <source>
        <dbReference type="Proteomes" id="UP000636709"/>
    </source>
</evidence>
<evidence type="ECO:0000256" key="4">
    <source>
        <dbReference type="ARBA" id="ARBA00022989"/>
    </source>
</evidence>
<dbReference type="InterPro" id="IPR044991">
    <property type="entry name" value="TET_plant"/>
</dbReference>
<gene>
    <name evidence="7" type="ORF">HU200_059050</name>
</gene>
<comment type="subcellular location">
    <subcellularLocation>
        <location evidence="1">Membrane</location>
        <topology evidence="1">Multi-pass membrane protein</topology>
    </subcellularLocation>
</comment>
<keyword evidence="4 6" id="KW-1133">Transmembrane helix</keyword>
<dbReference type="InterPro" id="IPR018503">
    <property type="entry name" value="Tetraspanin_CS"/>
</dbReference>
<keyword evidence="3 6" id="KW-0812">Transmembrane</keyword>
<dbReference type="PRINTS" id="PR00259">
    <property type="entry name" value="TMFOUR"/>
</dbReference>